<keyword evidence="1" id="KW-0812">Transmembrane</keyword>
<feature type="transmembrane region" description="Helical" evidence="1">
    <location>
        <begin position="36"/>
        <end position="57"/>
    </location>
</feature>
<evidence type="ECO:0000256" key="1">
    <source>
        <dbReference type="SAM" id="Phobius"/>
    </source>
</evidence>
<dbReference type="STRING" id="189425.PGRAT_31455"/>
<dbReference type="AlphaFoldDB" id="A0A089MGT2"/>
<evidence type="ECO:0000313" key="3">
    <source>
        <dbReference type="Proteomes" id="UP000029500"/>
    </source>
</evidence>
<dbReference type="HOGENOM" id="CLU_2881588_0_0_9"/>
<dbReference type="KEGG" id="pgm:PGRAT_31455"/>
<sequence length="63" mass="6622">MIAQFGGGVGIAEYIPWAIPGILSGASGDESTQLQFISRLLPVLTGVIGVAGTLAWWRYADQT</sequence>
<name>A0A089MGT2_9BACL</name>
<keyword evidence="1" id="KW-1133">Transmembrane helix</keyword>
<accession>A0A089MGT2</accession>
<dbReference type="Proteomes" id="UP000029500">
    <property type="component" value="Chromosome"/>
</dbReference>
<proteinExistence type="predicted"/>
<organism evidence="2 3">
    <name type="scientific">Paenibacillus graminis</name>
    <dbReference type="NCBI Taxonomy" id="189425"/>
    <lineage>
        <taxon>Bacteria</taxon>
        <taxon>Bacillati</taxon>
        <taxon>Bacillota</taxon>
        <taxon>Bacilli</taxon>
        <taxon>Bacillales</taxon>
        <taxon>Paenibacillaceae</taxon>
        <taxon>Paenibacillus</taxon>
    </lineage>
</organism>
<keyword evidence="3" id="KW-1185">Reference proteome</keyword>
<evidence type="ECO:0008006" key="4">
    <source>
        <dbReference type="Google" id="ProtNLM"/>
    </source>
</evidence>
<dbReference type="EMBL" id="CP009287">
    <property type="protein sequence ID" value="AIQ71600.1"/>
    <property type="molecule type" value="Genomic_DNA"/>
</dbReference>
<reference evidence="2 3" key="1">
    <citation type="submission" date="2014-08" db="EMBL/GenBank/DDBJ databases">
        <title>Comparative genomics of the Paenibacillus odorifer group.</title>
        <authorList>
            <person name="den Bakker H.C."/>
            <person name="Tsai Y.-C."/>
            <person name="Martin N."/>
            <person name="Korlach J."/>
            <person name="Wiedmann M."/>
        </authorList>
    </citation>
    <scope>NUCLEOTIDE SEQUENCE [LARGE SCALE GENOMIC DNA]</scope>
    <source>
        <strain evidence="2 3">DSM 15220</strain>
    </source>
</reference>
<keyword evidence="1" id="KW-0472">Membrane</keyword>
<gene>
    <name evidence="2" type="ORF">PGRAT_31455</name>
</gene>
<protein>
    <recommendedName>
        <fullName evidence="4">MFS transporter</fullName>
    </recommendedName>
</protein>
<evidence type="ECO:0000313" key="2">
    <source>
        <dbReference type="EMBL" id="AIQ71600.1"/>
    </source>
</evidence>